<evidence type="ECO:0000256" key="2">
    <source>
        <dbReference type="ARBA" id="ARBA00022603"/>
    </source>
</evidence>
<comment type="function">
    <text evidence="10">Catalyzes the last two steps in the biosynthesis of 5-methylaminomethyl-2-thiouridine (mnm(5)s(2)U) at the wobble position (U34) in tRNA. Catalyzes the FAD-dependent demodification of cmnm(5)s(2)U34 to nm(5)s(2)U34, followed by the transfer of a methyl group from S-adenosyl-L-methionine to nm(5)s(2)U34, to form mnm(5)s(2)U34.</text>
</comment>
<evidence type="ECO:0000259" key="11">
    <source>
        <dbReference type="Pfam" id="PF01266"/>
    </source>
</evidence>
<reference evidence="13" key="1">
    <citation type="submission" date="2022-09" db="EMBL/GenBank/DDBJ databases">
        <authorList>
            <person name="Li Z.-J."/>
        </authorList>
    </citation>
    <scope>NUCLEOTIDE SEQUENCE</scope>
    <source>
        <strain evidence="13">TGB11</strain>
    </source>
</reference>
<keyword evidence="6 10" id="KW-0819">tRNA processing</keyword>
<evidence type="ECO:0000313" key="13">
    <source>
        <dbReference type="EMBL" id="WBA08031.1"/>
    </source>
</evidence>
<evidence type="ECO:0000256" key="1">
    <source>
        <dbReference type="ARBA" id="ARBA00022490"/>
    </source>
</evidence>
<dbReference type="NCBIfam" id="NF002481">
    <property type="entry name" value="PRK01747.1-2"/>
    <property type="match status" value="1"/>
</dbReference>
<keyword evidence="5 10" id="KW-0949">S-adenosyl-L-methionine</keyword>
<keyword evidence="3 10" id="KW-0285">Flavoprotein</keyword>
<evidence type="ECO:0000259" key="12">
    <source>
        <dbReference type="Pfam" id="PF05430"/>
    </source>
</evidence>
<dbReference type="InterPro" id="IPR008471">
    <property type="entry name" value="MnmC-like_methylTransf"/>
</dbReference>
<dbReference type="PANTHER" id="PTHR13847:SF283">
    <property type="entry name" value="TRNA 5-METHYLAMINOMETHYL-2-THIOURIDINE BIOSYNTHESIS BIFUNCTIONAL PROTEIN MNMC"/>
    <property type="match status" value="1"/>
</dbReference>
<dbReference type="GO" id="GO:0050660">
    <property type="term" value="F:flavin adenine dinucleotide binding"/>
    <property type="evidence" value="ECO:0007669"/>
    <property type="project" value="UniProtKB-UniRule"/>
</dbReference>
<sequence>MSTPSIDHAKISWNDTGTPVADQFDDVYFSNHDGLAETRYVFIEQNQLPARWQRATSPRFVVAETGFGTGLNFLATWAAFEQFRQAHPDAPVTQLHFISFEKYPLTVEDLARAHQAWPELANYAEQLRADYPVPLAGCQRIVLAQGQITLDLWFGDIKDWLPQVPTGPKGIVDAWFLDGFAPSKNPEMWNQNLFNGMARLAREQCTCATFTAAGFVRRGLIEAGFEMKKVKGFGHKREMLAGALSVRQDHASYSPWYARIPASTADDIAIIGGGIASAALITALLQRGKQVTLYCQDPRPATGASGNHQGAIYPLLNGNNDNLSQFFAPAFLFSRQFIQQQNAQGTAFEHDWCGVTQLGYDDKSAAKLAKMAGGAFPEVLVTPLDADGVSEKVGLETGHAGVFYPLGGWISPQQFTAGVIDAAIASGQLRAHFDCPVNALTQSNNGWTLDTSIGHVCHQNVVIANGHQAGSFSQTQPIPVYPVRGQVSHVPTNTDLSKLNTVLCFEGYLTPVNQAGEHCLGASYSRNNADLTFQANDQTENQQRLTGCIDTGWARDVPVAKEGRVGVRCASRDHLPFVGNVCDYDALVSAYQTLQKDKERANSVPVYPGLFCLLGLGSRGLTSAPLAAEVLAAQLCDEPLPLPQLVLDTLHPGRMWVRKLLKGKAL</sequence>
<dbReference type="HAMAP" id="MF_01102">
    <property type="entry name" value="MnmC"/>
    <property type="match status" value="1"/>
</dbReference>
<keyword evidence="2 10" id="KW-0489">Methyltransferase</keyword>
<dbReference type="PANTHER" id="PTHR13847">
    <property type="entry name" value="SARCOSINE DEHYDROGENASE-RELATED"/>
    <property type="match status" value="1"/>
</dbReference>
<keyword evidence="9 10" id="KW-0511">Multifunctional enzyme</keyword>
<dbReference type="Pfam" id="PF05430">
    <property type="entry name" value="Methyltransf_30"/>
    <property type="match status" value="1"/>
</dbReference>
<dbReference type="InterPro" id="IPR006076">
    <property type="entry name" value="FAD-dep_OxRdtase"/>
</dbReference>
<comment type="cofactor">
    <cofactor evidence="10">
        <name>FAD</name>
        <dbReference type="ChEBI" id="CHEBI:57692"/>
    </cofactor>
</comment>
<dbReference type="EC" id="2.1.1.61" evidence="10"/>
<dbReference type="NCBIfam" id="NF033855">
    <property type="entry name" value="tRNA_MNMC2"/>
    <property type="match status" value="1"/>
</dbReference>
<dbReference type="Pfam" id="PF01266">
    <property type="entry name" value="DAO"/>
    <property type="match status" value="1"/>
</dbReference>
<dbReference type="EC" id="1.5.-.-" evidence="10"/>
<dbReference type="InterPro" id="IPR029063">
    <property type="entry name" value="SAM-dependent_MTases_sf"/>
</dbReference>
<proteinExistence type="inferred from homology"/>
<evidence type="ECO:0000256" key="6">
    <source>
        <dbReference type="ARBA" id="ARBA00022694"/>
    </source>
</evidence>
<keyword evidence="8 10" id="KW-0560">Oxidoreductase</keyword>
<evidence type="ECO:0000256" key="10">
    <source>
        <dbReference type="HAMAP-Rule" id="MF_01102"/>
    </source>
</evidence>
<evidence type="ECO:0000256" key="9">
    <source>
        <dbReference type="ARBA" id="ARBA00023268"/>
    </source>
</evidence>
<comment type="similarity">
    <text evidence="10">In the N-terminal section; belongs to the methyltransferase superfamily. tRNA (mnm(5)s(2)U34)-methyltransferase family.</text>
</comment>
<keyword evidence="1 10" id="KW-0963">Cytoplasm</keyword>
<dbReference type="Gene3D" id="3.50.50.60">
    <property type="entry name" value="FAD/NAD(P)-binding domain"/>
    <property type="match status" value="1"/>
</dbReference>
<dbReference type="FunFam" id="3.40.50.150:FF:000107">
    <property type="entry name" value="tRNA 5-methylaminomethyl-2-thiouridine biosynthesis bifunctional protein MnmC"/>
    <property type="match status" value="1"/>
</dbReference>
<organism evidence="13 14">
    <name type="scientific">Salinivibrio kushneri</name>
    <dbReference type="NCBI Taxonomy" id="1908198"/>
    <lineage>
        <taxon>Bacteria</taxon>
        <taxon>Pseudomonadati</taxon>
        <taxon>Pseudomonadota</taxon>
        <taxon>Gammaproteobacteria</taxon>
        <taxon>Vibrionales</taxon>
        <taxon>Vibrionaceae</taxon>
        <taxon>Salinivibrio</taxon>
    </lineage>
</organism>
<dbReference type="NCBIfam" id="NF002484">
    <property type="entry name" value="PRK01747.1-5"/>
    <property type="match status" value="1"/>
</dbReference>
<feature type="domain" description="FAD dependent oxidoreductase" evidence="11">
    <location>
        <begin position="267"/>
        <end position="633"/>
    </location>
</feature>
<feature type="region of interest" description="tRNA (mnm(5)s(2)U34)-methyltransferase" evidence="10">
    <location>
        <begin position="1"/>
        <end position="245"/>
    </location>
</feature>
<name>A0AA47KJA9_9GAMM</name>
<comment type="catalytic activity">
    <reaction evidence="10">
        <text>5-aminomethyl-2-thiouridine(34) in tRNA + S-adenosyl-L-methionine = 5-methylaminomethyl-2-thiouridine(34) in tRNA + S-adenosyl-L-homocysteine + H(+)</text>
        <dbReference type="Rhea" id="RHEA:19569"/>
        <dbReference type="Rhea" id="RHEA-COMP:10195"/>
        <dbReference type="Rhea" id="RHEA-COMP:10197"/>
        <dbReference type="ChEBI" id="CHEBI:15378"/>
        <dbReference type="ChEBI" id="CHEBI:57856"/>
        <dbReference type="ChEBI" id="CHEBI:59789"/>
        <dbReference type="ChEBI" id="CHEBI:74454"/>
        <dbReference type="ChEBI" id="CHEBI:74455"/>
        <dbReference type="EC" id="2.1.1.61"/>
    </reaction>
</comment>
<evidence type="ECO:0000256" key="4">
    <source>
        <dbReference type="ARBA" id="ARBA00022679"/>
    </source>
</evidence>
<dbReference type="GO" id="GO:0005737">
    <property type="term" value="C:cytoplasm"/>
    <property type="evidence" value="ECO:0007669"/>
    <property type="project" value="UniProtKB-SubCell"/>
</dbReference>
<dbReference type="InterPro" id="IPR036188">
    <property type="entry name" value="FAD/NAD-bd_sf"/>
</dbReference>
<dbReference type="Gene3D" id="3.40.50.150">
    <property type="entry name" value="Vaccinia Virus protein VP39"/>
    <property type="match status" value="1"/>
</dbReference>
<dbReference type="InterPro" id="IPR047785">
    <property type="entry name" value="tRNA_MNMC2"/>
</dbReference>
<dbReference type="EMBL" id="CP114588">
    <property type="protein sequence ID" value="WBA08031.1"/>
    <property type="molecule type" value="Genomic_DNA"/>
</dbReference>
<dbReference type="GO" id="GO:0004808">
    <property type="term" value="F:tRNA (5-methylaminomethyl-2-thiouridylate)(34)-methyltransferase activity"/>
    <property type="evidence" value="ECO:0007669"/>
    <property type="project" value="UniProtKB-EC"/>
</dbReference>
<dbReference type="GO" id="GO:0032259">
    <property type="term" value="P:methylation"/>
    <property type="evidence" value="ECO:0007669"/>
    <property type="project" value="UniProtKB-KW"/>
</dbReference>
<keyword evidence="7 10" id="KW-0274">FAD</keyword>
<feature type="region of interest" description="FAD-dependent cmnm(5)s(2)U34 oxidoreductase" evidence="10">
    <location>
        <begin position="271"/>
        <end position="666"/>
    </location>
</feature>
<keyword evidence="4 10" id="KW-0808">Transferase</keyword>
<dbReference type="Proteomes" id="UP001164748">
    <property type="component" value="Chromosome"/>
</dbReference>
<dbReference type="GO" id="GO:0002098">
    <property type="term" value="P:tRNA wobble uridine modification"/>
    <property type="evidence" value="ECO:0007669"/>
    <property type="project" value="TreeGrafter"/>
</dbReference>
<comment type="subcellular location">
    <subcellularLocation>
        <location evidence="10">Cytoplasm</location>
    </subcellularLocation>
</comment>
<comment type="similarity">
    <text evidence="10">In the C-terminal section; belongs to the DAO family.</text>
</comment>
<gene>
    <name evidence="10 13" type="primary">mnmC</name>
    <name evidence="13" type="ORF">N8M53_09355</name>
</gene>
<dbReference type="RefSeq" id="WP_269578582.1">
    <property type="nucleotide sequence ID" value="NZ_CP114588.1"/>
</dbReference>
<dbReference type="InterPro" id="IPR017610">
    <property type="entry name" value="tRNA_S-uridine_synth_MnmC_C"/>
</dbReference>
<protein>
    <recommendedName>
        <fullName evidence="10">tRNA 5-methylaminomethyl-2-thiouridine biosynthesis bifunctional protein MnmC</fullName>
        <shortName evidence="10">tRNA mnm(5)s(2)U biosynthesis bifunctional protein</shortName>
    </recommendedName>
    <domain>
        <recommendedName>
            <fullName evidence="10">tRNA (mnm(5)s(2)U34)-methyltransferase</fullName>
            <ecNumber evidence="10">2.1.1.61</ecNumber>
        </recommendedName>
    </domain>
    <domain>
        <recommendedName>
            <fullName evidence="10">FAD-dependent cmnm(5)s(2)U34 oxidoreductase</fullName>
            <ecNumber evidence="10">1.5.-.-</ecNumber>
        </recommendedName>
    </domain>
</protein>
<evidence type="ECO:0000313" key="14">
    <source>
        <dbReference type="Proteomes" id="UP001164748"/>
    </source>
</evidence>
<dbReference type="AlphaFoldDB" id="A0AA47KJA9"/>
<dbReference type="InterPro" id="IPR023032">
    <property type="entry name" value="tRNA_MAMT_biosynth_bifunc_MnmC"/>
</dbReference>
<dbReference type="SUPFAM" id="SSF51905">
    <property type="entry name" value="FAD/NAD(P)-binding domain"/>
    <property type="match status" value="1"/>
</dbReference>
<evidence type="ECO:0000256" key="7">
    <source>
        <dbReference type="ARBA" id="ARBA00022827"/>
    </source>
</evidence>
<evidence type="ECO:0000256" key="3">
    <source>
        <dbReference type="ARBA" id="ARBA00022630"/>
    </source>
</evidence>
<feature type="domain" description="MnmC-like methyltransferase" evidence="12">
    <location>
        <begin position="118"/>
        <end position="243"/>
    </location>
</feature>
<evidence type="ECO:0000256" key="8">
    <source>
        <dbReference type="ARBA" id="ARBA00023002"/>
    </source>
</evidence>
<dbReference type="GO" id="GO:0016645">
    <property type="term" value="F:oxidoreductase activity, acting on the CH-NH group of donors"/>
    <property type="evidence" value="ECO:0007669"/>
    <property type="project" value="InterPro"/>
</dbReference>
<dbReference type="Gene3D" id="3.30.9.10">
    <property type="entry name" value="D-Amino Acid Oxidase, subunit A, domain 2"/>
    <property type="match status" value="1"/>
</dbReference>
<dbReference type="NCBIfam" id="TIGR03197">
    <property type="entry name" value="MnmC_Cterm"/>
    <property type="match status" value="1"/>
</dbReference>
<evidence type="ECO:0000256" key="5">
    <source>
        <dbReference type="ARBA" id="ARBA00022691"/>
    </source>
</evidence>
<accession>A0AA47KJA9</accession>